<dbReference type="AlphaFoldDB" id="A0AAD7EQ24"/>
<proteinExistence type="predicted"/>
<dbReference type="Proteomes" id="UP001218218">
    <property type="component" value="Unassembled WGS sequence"/>
</dbReference>
<sequence>MKASTLFTFAAAAGLASAQSLSTDCTNSLKGLLTSPDAACLNPSALLSFFVGNAKSVPDTVNNWLTGLCSTGFCSNETLATIVTNITTGCASDFNVAGGVPETVTQIVQEVYPTARSIACLKDVPTNQLCVSETLTSLETLVGKLSFSDLNVATAFGDFQKIVVGAQNLACTGCTKAAFRLASQLSLVTEFPQAQQQAALQIDAICGANFIG</sequence>
<dbReference type="EMBL" id="JARIHO010000020">
    <property type="protein sequence ID" value="KAJ7346750.1"/>
    <property type="molecule type" value="Genomic_DNA"/>
</dbReference>
<name>A0AAD7EQ24_9AGAR</name>
<accession>A0AAD7EQ24</accession>
<protein>
    <recommendedName>
        <fullName evidence="2">DUF7729 domain-containing protein</fullName>
    </recommendedName>
</protein>
<feature type="chain" id="PRO_5042269176" description="DUF7729 domain-containing protein" evidence="1">
    <location>
        <begin position="19"/>
        <end position="212"/>
    </location>
</feature>
<organism evidence="3 4">
    <name type="scientific">Mycena albidolilacea</name>
    <dbReference type="NCBI Taxonomy" id="1033008"/>
    <lineage>
        <taxon>Eukaryota</taxon>
        <taxon>Fungi</taxon>
        <taxon>Dikarya</taxon>
        <taxon>Basidiomycota</taxon>
        <taxon>Agaricomycotina</taxon>
        <taxon>Agaricomycetes</taxon>
        <taxon>Agaricomycetidae</taxon>
        <taxon>Agaricales</taxon>
        <taxon>Marasmiineae</taxon>
        <taxon>Mycenaceae</taxon>
        <taxon>Mycena</taxon>
    </lineage>
</organism>
<keyword evidence="1" id="KW-0732">Signal</keyword>
<feature type="domain" description="DUF7729" evidence="2">
    <location>
        <begin position="20"/>
        <end position="211"/>
    </location>
</feature>
<dbReference type="InterPro" id="IPR056146">
    <property type="entry name" value="DUF7729"/>
</dbReference>
<evidence type="ECO:0000313" key="4">
    <source>
        <dbReference type="Proteomes" id="UP001218218"/>
    </source>
</evidence>
<keyword evidence="4" id="KW-1185">Reference proteome</keyword>
<reference evidence="3" key="1">
    <citation type="submission" date="2023-03" db="EMBL/GenBank/DDBJ databases">
        <title>Massive genome expansion in bonnet fungi (Mycena s.s.) driven by repeated elements and novel gene families across ecological guilds.</title>
        <authorList>
            <consortium name="Lawrence Berkeley National Laboratory"/>
            <person name="Harder C.B."/>
            <person name="Miyauchi S."/>
            <person name="Viragh M."/>
            <person name="Kuo A."/>
            <person name="Thoen E."/>
            <person name="Andreopoulos B."/>
            <person name="Lu D."/>
            <person name="Skrede I."/>
            <person name="Drula E."/>
            <person name="Henrissat B."/>
            <person name="Morin E."/>
            <person name="Kohler A."/>
            <person name="Barry K."/>
            <person name="LaButti K."/>
            <person name="Morin E."/>
            <person name="Salamov A."/>
            <person name="Lipzen A."/>
            <person name="Mereny Z."/>
            <person name="Hegedus B."/>
            <person name="Baldrian P."/>
            <person name="Stursova M."/>
            <person name="Weitz H."/>
            <person name="Taylor A."/>
            <person name="Grigoriev I.V."/>
            <person name="Nagy L.G."/>
            <person name="Martin F."/>
            <person name="Kauserud H."/>
        </authorList>
    </citation>
    <scope>NUCLEOTIDE SEQUENCE</scope>
    <source>
        <strain evidence="3">CBHHK002</strain>
    </source>
</reference>
<dbReference type="Pfam" id="PF24855">
    <property type="entry name" value="DUF7729"/>
    <property type="match status" value="1"/>
</dbReference>
<evidence type="ECO:0000259" key="2">
    <source>
        <dbReference type="Pfam" id="PF24855"/>
    </source>
</evidence>
<dbReference type="PANTHER" id="PTHR34862:SF1">
    <property type="entry name" value="SPARK DOMAIN-CONTAINING PROTEIN"/>
    <property type="match status" value="1"/>
</dbReference>
<comment type="caution">
    <text evidence="3">The sequence shown here is derived from an EMBL/GenBank/DDBJ whole genome shotgun (WGS) entry which is preliminary data.</text>
</comment>
<evidence type="ECO:0000256" key="1">
    <source>
        <dbReference type="SAM" id="SignalP"/>
    </source>
</evidence>
<evidence type="ECO:0000313" key="3">
    <source>
        <dbReference type="EMBL" id="KAJ7346750.1"/>
    </source>
</evidence>
<dbReference type="PANTHER" id="PTHR34862">
    <property type="entry name" value="SPARK DOMAIN-CONTAINING PROTEIN"/>
    <property type="match status" value="1"/>
</dbReference>
<feature type="signal peptide" evidence="1">
    <location>
        <begin position="1"/>
        <end position="18"/>
    </location>
</feature>
<gene>
    <name evidence="3" type="ORF">DFH08DRAFT_200917</name>
</gene>